<dbReference type="EMBL" id="BAAAQN010000002">
    <property type="protein sequence ID" value="GAA2012139.1"/>
    <property type="molecule type" value="Genomic_DNA"/>
</dbReference>
<keyword evidence="3 5" id="KW-0067">ATP-binding</keyword>
<organism evidence="5 6">
    <name type="scientific">Catenulispora yoronensis</name>
    <dbReference type="NCBI Taxonomy" id="450799"/>
    <lineage>
        <taxon>Bacteria</taxon>
        <taxon>Bacillati</taxon>
        <taxon>Actinomycetota</taxon>
        <taxon>Actinomycetes</taxon>
        <taxon>Catenulisporales</taxon>
        <taxon>Catenulisporaceae</taxon>
        <taxon>Catenulispora</taxon>
    </lineage>
</organism>
<dbReference type="PANTHER" id="PTHR45772:SF1">
    <property type="entry name" value="ABC TRANSPORTER ATP-BINDING PROTEIN"/>
    <property type="match status" value="1"/>
</dbReference>
<evidence type="ECO:0000256" key="2">
    <source>
        <dbReference type="ARBA" id="ARBA00022741"/>
    </source>
</evidence>
<dbReference type="InterPro" id="IPR027417">
    <property type="entry name" value="P-loop_NTPase"/>
</dbReference>
<keyword evidence="2" id="KW-0547">Nucleotide-binding</keyword>
<dbReference type="Pfam" id="PF12399">
    <property type="entry name" value="BCA_ABC_TP_C"/>
    <property type="match status" value="1"/>
</dbReference>
<protein>
    <submittedName>
        <fullName evidence="5">ABC transporter ATP-binding protein</fullName>
    </submittedName>
</protein>
<dbReference type="SMART" id="SM00382">
    <property type="entry name" value="AAA"/>
    <property type="match status" value="1"/>
</dbReference>
<dbReference type="Gene3D" id="3.40.50.300">
    <property type="entry name" value="P-loop containing nucleotide triphosphate hydrolases"/>
    <property type="match status" value="1"/>
</dbReference>
<dbReference type="SUPFAM" id="SSF52540">
    <property type="entry name" value="P-loop containing nucleoside triphosphate hydrolases"/>
    <property type="match status" value="1"/>
</dbReference>
<dbReference type="Pfam" id="PF00005">
    <property type="entry name" value="ABC_tran"/>
    <property type="match status" value="1"/>
</dbReference>
<dbReference type="InterPro" id="IPR032823">
    <property type="entry name" value="BCA_ABC_TP_C"/>
</dbReference>
<dbReference type="CDD" id="cd03219">
    <property type="entry name" value="ABC_Mj1267_LivG_branched"/>
    <property type="match status" value="1"/>
</dbReference>
<reference evidence="6" key="1">
    <citation type="journal article" date="2019" name="Int. J. Syst. Evol. Microbiol.">
        <title>The Global Catalogue of Microorganisms (GCM) 10K type strain sequencing project: providing services to taxonomists for standard genome sequencing and annotation.</title>
        <authorList>
            <consortium name="The Broad Institute Genomics Platform"/>
            <consortium name="The Broad Institute Genome Sequencing Center for Infectious Disease"/>
            <person name="Wu L."/>
            <person name="Ma J."/>
        </authorList>
    </citation>
    <scope>NUCLEOTIDE SEQUENCE [LARGE SCALE GENOMIC DNA]</scope>
    <source>
        <strain evidence="6">JCM 16014</strain>
    </source>
</reference>
<dbReference type="InterPro" id="IPR003439">
    <property type="entry name" value="ABC_transporter-like_ATP-bd"/>
</dbReference>
<comment type="caution">
    <text evidence="5">The sequence shown here is derived from an EMBL/GenBank/DDBJ whole genome shotgun (WGS) entry which is preliminary data.</text>
</comment>
<evidence type="ECO:0000313" key="6">
    <source>
        <dbReference type="Proteomes" id="UP001500751"/>
    </source>
</evidence>
<name>A0ABN2TJY6_9ACTN</name>
<evidence type="ECO:0000256" key="1">
    <source>
        <dbReference type="ARBA" id="ARBA00022448"/>
    </source>
</evidence>
<dbReference type="PROSITE" id="PS50893">
    <property type="entry name" value="ABC_TRANSPORTER_2"/>
    <property type="match status" value="1"/>
</dbReference>
<dbReference type="RefSeq" id="WP_344663628.1">
    <property type="nucleotide sequence ID" value="NZ_BAAAQN010000002.1"/>
</dbReference>
<dbReference type="PANTHER" id="PTHR45772">
    <property type="entry name" value="CONSERVED COMPONENT OF ABC TRANSPORTER FOR NATURAL AMINO ACIDS-RELATED"/>
    <property type="match status" value="1"/>
</dbReference>
<gene>
    <name evidence="5" type="ORF">GCM10009839_03020</name>
</gene>
<keyword evidence="6" id="KW-1185">Reference proteome</keyword>
<dbReference type="GO" id="GO:0005524">
    <property type="term" value="F:ATP binding"/>
    <property type="evidence" value="ECO:0007669"/>
    <property type="project" value="UniProtKB-KW"/>
</dbReference>
<sequence>MTRLEVQDVTVRFGGVTAVNEATISADGGQITALIGPNGAGKTTLFNVITGLQRPTAGRVFLNGNDITHTPTHRRARVGVARTFQRLEAFGSLTVEENVRVAADAVRKKAGKTVRGRQRDSAAVTRELIRKIGLEPYAEVRADAVPTGVARLVELARALAIDPALLLLDEPSSGLSEAETEAFGELLRELAGQGRAVVIVEHDMALIMRVSDRIHVLDRGVVIASGTPGVVQTDPVVRRAYLGDGDGDGGRDGDDHQDFDADVAVVKPEPLLPANEGGWF</sequence>
<dbReference type="Proteomes" id="UP001500751">
    <property type="component" value="Unassembled WGS sequence"/>
</dbReference>
<feature type="domain" description="ABC transporter" evidence="4">
    <location>
        <begin position="4"/>
        <end position="244"/>
    </location>
</feature>
<proteinExistence type="predicted"/>
<evidence type="ECO:0000313" key="5">
    <source>
        <dbReference type="EMBL" id="GAA2012139.1"/>
    </source>
</evidence>
<evidence type="ECO:0000259" key="4">
    <source>
        <dbReference type="PROSITE" id="PS50893"/>
    </source>
</evidence>
<dbReference type="InterPro" id="IPR003593">
    <property type="entry name" value="AAA+_ATPase"/>
</dbReference>
<evidence type="ECO:0000256" key="3">
    <source>
        <dbReference type="ARBA" id="ARBA00022840"/>
    </source>
</evidence>
<keyword evidence="1" id="KW-0813">Transport</keyword>
<dbReference type="InterPro" id="IPR051120">
    <property type="entry name" value="ABC_AA/LPS_Transport"/>
</dbReference>
<accession>A0ABN2TJY6</accession>